<name>A0AAQ3NQ05_VIGMU</name>
<sequence>MVPFYYYVQNIKFLYTLSSSSPFQFVLGNKIYFSPRFSNFQPHHLKQSLLFMYSHTPPPKSLCFHFFSSFRAWRCFFSFLSHNFAIFLSCVLYWSSGPASGRPEQTLDVKSTYGRAASRIIKEGNGRPVIPGEPRGKLILI</sequence>
<proteinExistence type="predicted"/>
<keyword evidence="2" id="KW-1185">Reference proteome</keyword>
<organism evidence="1 2">
    <name type="scientific">Vigna mungo</name>
    <name type="common">Black gram</name>
    <name type="synonym">Phaseolus mungo</name>
    <dbReference type="NCBI Taxonomy" id="3915"/>
    <lineage>
        <taxon>Eukaryota</taxon>
        <taxon>Viridiplantae</taxon>
        <taxon>Streptophyta</taxon>
        <taxon>Embryophyta</taxon>
        <taxon>Tracheophyta</taxon>
        <taxon>Spermatophyta</taxon>
        <taxon>Magnoliopsida</taxon>
        <taxon>eudicotyledons</taxon>
        <taxon>Gunneridae</taxon>
        <taxon>Pentapetalae</taxon>
        <taxon>rosids</taxon>
        <taxon>fabids</taxon>
        <taxon>Fabales</taxon>
        <taxon>Fabaceae</taxon>
        <taxon>Papilionoideae</taxon>
        <taxon>50 kb inversion clade</taxon>
        <taxon>NPAAA clade</taxon>
        <taxon>indigoferoid/millettioid clade</taxon>
        <taxon>Phaseoleae</taxon>
        <taxon>Vigna</taxon>
    </lineage>
</organism>
<evidence type="ECO:0000313" key="1">
    <source>
        <dbReference type="EMBL" id="WVZ12368.1"/>
    </source>
</evidence>
<gene>
    <name evidence="1" type="ORF">V8G54_016898</name>
</gene>
<protein>
    <submittedName>
        <fullName evidence="1">Uncharacterized protein</fullName>
    </submittedName>
</protein>
<dbReference type="Proteomes" id="UP001374535">
    <property type="component" value="Chromosome 5"/>
</dbReference>
<evidence type="ECO:0000313" key="2">
    <source>
        <dbReference type="Proteomes" id="UP001374535"/>
    </source>
</evidence>
<dbReference type="EMBL" id="CP144696">
    <property type="protein sequence ID" value="WVZ12368.1"/>
    <property type="molecule type" value="Genomic_DNA"/>
</dbReference>
<reference evidence="1 2" key="1">
    <citation type="journal article" date="2023" name="Life. Sci Alliance">
        <title>Evolutionary insights into 3D genome organization and epigenetic landscape of Vigna mungo.</title>
        <authorList>
            <person name="Junaid A."/>
            <person name="Singh B."/>
            <person name="Bhatia S."/>
        </authorList>
    </citation>
    <scope>NUCLEOTIDE SEQUENCE [LARGE SCALE GENOMIC DNA]</scope>
    <source>
        <strain evidence="1">Urdbean</strain>
    </source>
</reference>
<accession>A0AAQ3NQ05</accession>
<dbReference type="AlphaFoldDB" id="A0AAQ3NQ05"/>